<proteinExistence type="predicted"/>
<name>A0A1V5SG15_9BACT</name>
<gene>
    <name evidence="2" type="ORF">BWY43_00007</name>
</gene>
<sequence>MIVLYYVVCALLGAGVGSVVRAIIWGAAWFVGVDFVTSTWWFVGGGAIVGFIIALLCLEASKYAFRELMLR</sequence>
<evidence type="ECO:0000256" key="1">
    <source>
        <dbReference type="SAM" id="Phobius"/>
    </source>
</evidence>
<comment type="caution">
    <text evidence="2">The sequence shown here is derived from an EMBL/GenBank/DDBJ whole genome shotgun (WGS) entry which is preliminary data.</text>
</comment>
<keyword evidence="1" id="KW-0472">Membrane</keyword>
<keyword evidence="1" id="KW-1133">Transmembrane helix</keyword>
<protein>
    <submittedName>
        <fullName evidence="2">Uncharacterized protein</fullName>
    </submittedName>
</protein>
<dbReference type="Proteomes" id="UP000485367">
    <property type="component" value="Unassembled WGS sequence"/>
</dbReference>
<organism evidence="2">
    <name type="scientific">candidate division WS2 bacterium ADurb.Bin280</name>
    <dbReference type="NCBI Taxonomy" id="1852829"/>
    <lineage>
        <taxon>Bacteria</taxon>
        <taxon>candidate division WS2</taxon>
    </lineage>
</organism>
<feature type="transmembrane region" description="Helical" evidence="1">
    <location>
        <begin position="38"/>
        <end position="58"/>
    </location>
</feature>
<keyword evidence="1" id="KW-0812">Transmembrane</keyword>
<dbReference type="EMBL" id="MWBO01000001">
    <property type="protein sequence ID" value="OQA53476.1"/>
    <property type="molecule type" value="Genomic_DNA"/>
</dbReference>
<dbReference type="AlphaFoldDB" id="A0A1V5SG15"/>
<accession>A0A1V5SG15</accession>
<evidence type="ECO:0000313" key="2">
    <source>
        <dbReference type="EMBL" id="OQA53476.1"/>
    </source>
</evidence>
<reference evidence="2" key="1">
    <citation type="submission" date="2017-02" db="EMBL/GenBank/DDBJ databases">
        <title>Delving into the versatile metabolic prowess of the omnipresent phylum Bacteroidetes.</title>
        <authorList>
            <person name="Nobu M.K."/>
            <person name="Mei R."/>
            <person name="Narihiro T."/>
            <person name="Kuroda K."/>
            <person name="Liu W.-T."/>
        </authorList>
    </citation>
    <scope>NUCLEOTIDE SEQUENCE</scope>
    <source>
        <strain evidence="2">ADurb.Bin280</strain>
    </source>
</reference>